<reference evidence="1 2" key="1">
    <citation type="submission" date="2017-12" db="EMBL/GenBank/DDBJ databases">
        <title>High-resolution comparative analysis of great ape genomes.</title>
        <authorList>
            <person name="Pollen A."/>
            <person name="Hastie A."/>
            <person name="Hormozdiari F."/>
            <person name="Dougherty M."/>
            <person name="Liu R."/>
            <person name="Chaisson M."/>
            <person name="Hoppe E."/>
            <person name="Hill C."/>
            <person name="Pang A."/>
            <person name="Hillier L."/>
            <person name="Baker C."/>
            <person name="Armstrong J."/>
            <person name="Shendure J."/>
            <person name="Paten B."/>
            <person name="Wilson R."/>
            <person name="Chao H."/>
            <person name="Schneider V."/>
            <person name="Ventura M."/>
            <person name="Kronenberg Z."/>
            <person name="Murali S."/>
            <person name="Gordon D."/>
            <person name="Cantsilieris S."/>
            <person name="Munson K."/>
            <person name="Nelson B."/>
            <person name="Raja A."/>
            <person name="Underwood J."/>
            <person name="Diekhans M."/>
            <person name="Fiddes I."/>
            <person name="Haussler D."/>
            <person name="Eichler E."/>
        </authorList>
    </citation>
    <scope>NUCLEOTIDE SEQUENCE [LARGE SCALE GENOMIC DNA]</scope>
    <source>
        <strain evidence="1">Yerkes chimp pedigree #C0471</strain>
    </source>
</reference>
<evidence type="ECO:0000313" key="1">
    <source>
        <dbReference type="EMBL" id="PNI71801.1"/>
    </source>
</evidence>
<organism evidence="1 2">
    <name type="scientific">Pan troglodytes</name>
    <name type="common">Chimpanzee</name>
    <dbReference type="NCBI Taxonomy" id="9598"/>
    <lineage>
        <taxon>Eukaryota</taxon>
        <taxon>Metazoa</taxon>
        <taxon>Chordata</taxon>
        <taxon>Craniata</taxon>
        <taxon>Vertebrata</taxon>
        <taxon>Euteleostomi</taxon>
        <taxon>Mammalia</taxon>
        <taxon>Eutheria</taxon>
        <taxon>Euarchontoglires</taxon>
        <taxon>Primates</taxon>
        <taxon>Haplorrhini</taxon>
        <taxon>Catarrhini</taxon>
        <taxon>Hominidae</taxon>
        <taxon>Pan</taxon>
    </lineage>
</organism>
<accession>A0A2J8NJ52</accession>
<name>A0A2J8NJ52_PANTR</name>
<sequence>MQNCSDHGAVPLAPLPPSPVRLAAGRDHGYLSAGFWFPRK</sequence>
<proteinExistence type="predicted"/>
<gene>
    <name evidence="1" type="ORF">CK820_G0010009</name>
</gene>
<dbReference type="AlphaFoldDB" id="A0A2J8NJ52"/>
<dbReference type="Proteomes" id="UP000236370">
    <property type="component" value="Unassembled WGS sequence"/>
</dbReference>
<dbReference type="EMBL" id="NBAG03000228">
    <property type="protein sequence ID" value="PNI71801.1"/>
    <property type="molecule type" value="Genomic_DNA"/>
</dbReference>
<evidence type="ECO:0000313" key="2">
    <source>
        <dbReference type="Proteomes" id="UP000236370"/>
    </source>
</evidence>
<protein>
    <submittedName>
        <fullName evidence="1">PPP2R2B isoform 19</fullName>
    </submittedName>
</protein>
<comment type="caution">
    <text evidence="1">The sequence shown here is derived from an EMBL/GenBank/DDBJ whole genome shotgun (WGS) entry which is preliminary data.</text>
</comment>